<evidence type="ECO:0000313" key="3">
    <source>
        <dbReference type="WBParaSite" id="nRc.2.0.1.t32014-RA"/>
    </source>
</evidence>
<feature type="region of interest" description="Disordered" evidence="1">
    <location>
        <begin position="439"/>
        <end position="474"/>
    </location>
</feature>
<reference evidence="3" key="1">
    <citation type="submission" date="2022-11" db="UniProtKB">
        <authorList>
            <consortium name="WormBaseParasite"/>
        </authorList>
    </citation>
    <scope>IDENTIFICATION</scope>
</reference>
<feature type="region of interest" description="Disordered" evidence="1">
    <location>
        <begin position="208"/>
        <end position="229"/>
    </location>
</feature>
<organism evidence="2 3">
    <name type="scientific">Romanomermis culicivorax</name>
    <name type="common">Nematode worm</name>
    <dbReference type="NCBI Taxonomy" id="13658"/>
    <lineage>
        <taxon>Eukaryota</taxon>
        <taxon>Metazoa</taxon>
        <taxon>Ecdysozoa</taxon>
        <taxon>Nematoda</taxon>
        <taxon>Enoplea</taxon>
        <taxon>Dorylaimia</taxon>
        <taxon>Mermithida</taxon>
        <taxon>Mermithoidea</taxon>
        <taxon>Mermithidae</taxon>
        <taxon>Romanomermis</taxon>
    </lineage>
</organism>
<dbReference type="Proteomes" id="UP000887565">
    <property type="component" value="Unplaced"/>
</dbReference>
<protein>
    <submittedName>
        <fullName evidence="3">Uncharacterized protein</fullName>
    </submittedName>
</protein>
<sequence length="846" mass="96626">MTTLTKKESYTVQRETTGYDTGLTKQTVLQVMDALPISQEFRREIQQSLNNKNCEFLVDNEFKFDKNSKTLSYMRVGYTKMRPNTDNYLLIRSLLVVRYPDLPEDTQKFLECAAKYGADEKRCPMSQNLSVMDWISYKIWKRAKAITNFMVDYQLRYQAVENHLQQLKNYLPADYRKPPKCDAKQPEGCLGPNDERWARDQWRAKVNRKRRGRSWTKVGRAKSESQKVAPRGAARCHGLALFSLNRKSGAAQYSAGNCDAIVDPKLGHLTHLAQTANSSDVTKNELKKIRALLKNDVLDRAVPGIFCQTMDEKELEKLLGHLIQKEFMDQESVREIRQKISSKDELVLDVLFNKKDDKKEVYFSRIFILAEVVSNDKEYVMGGVFLQLTVKNEIRILEQDQTCDDDSPYCFMTSIEFPTNDVILKKYIAKKAVDSLVNQQQPGKSGKESWWKEATGGKNDDGNSEEQAHQEEGKGQQCIVPQKLLCLCSGFRSLYEAQSSGFSQALTVQDALNDKKTAYPDLLDGSGKVIPLPNRMLSTRGPGIMFSEDKDLEALKKRGYQFWVQRGYLDLYSRYLYNLTQAQIDEANKVAGKFRLSSYSERTQAGVILDLAVEKLKVQALRQSCHPTAQDRDNPDDIEIIILKKSTGSQLNFSSGQPEKVVEIWQSSKMIKPDEAETLKLTLDGQGTEKHDNNFISERGKGEFIYTRVGYIKLLDEDNEKHGTMIYVLHTFSFNVPIEIKAVPTKKCYAWGLFCETKIDMVPQDPKDITLSEQDALKNYMMLRTADDYNRQNTPYVKYLIKESDRYSPLLPANLTATVKNVEQNPGKDPEDVAPVNPIDVDHLTV</sequence>
<evidence type="ECO:0000313" key="2">
    <source>
        <dbReference type="Proteomes" id="UP000887565"/>
    </source>
</evidence>
<dbReference type="WBParaSite" id="nRc.2.0.1.t32014-RA">
    <property type="protein sequence ID" value="nRc.2.0.1.t32014-RA"/>
    <property type="gene ID" value="nRc.2.0.1.g32014"/>
</dbReference>
<name>A0A915K126_ROMCU</name>
<evidence type="ECO:0000256" key="1">
    <source>
        <dbReference type="SAM" id="MobiDB-lite"/>
    </source>
</evidence>
<dbReference type="AlphaFoldDB" id="A0A915K126"/>
<proteinExistence type="predicted"/>
<feature type="compositionally biased region" description="Basic and acidic residues" evidence="1">
    <location>
        <begin position="458"/>
        <end position="474"/>
    </location>
</feature>
<accession>A0A915K126</accession>
<keyword evidence="2" id="KW-1185">Reference proteome</keyword>